<dbReference type="Gene3D" id="3.30.460.10">
    <property type="entry name" value="Beta Polymerase, domain 2"/>
    <property type="match status" value="1"/>
</dbReference>
<evidence type="ECO:0000256" key="8">
    <source>
        <dbReference type="RuleBase" id="RU367062"/>
    </source>
</evidence>
<comment type="function">
    <text evidence="8">Mitochondrial mRNA stabilization factor.</text>
</comment>
<dbReference type="InterPro" id="IPR043519">
    <property type="entry name" value="NT_sf"/>
</dbReference>
<gene>
    <name evidence="10" type="ORF">N7456_012967</name>
</gene>
<dbReference type="PANTHER" id="PTHR28087:SF1">
    <property type="entry name" value="ATPASE SYNTHESIS PROTEIN 25, MITOCHONDRIAL"/>
    <property type="match status" value="1"/>
</dbReference>
<protein>
    <recommendedName>
        <fullName evidence="8">ATPase synthesis protein 25</fullName>
    </recommendedName>
</protein>
<dbReference type="EMBL" id="JAPQKH010000008">
    <property type="protein sequence ID" value="KAJ5083540.1"/>
    <property type="molecule type" value="Genomic_DNA"/>
</dbReference>
<dbReference type="PANTHER" id="PTHR28087">
    <property type="entry name" value="ATPASE SYNTHESIS PROTEIN 25, MITOCHONDRIAL"/>
    <property type="match status" value="1"/>
</dbReference>
<dbReference type="AlphaFoldDB" id="A0A9W9EKT6"/>
<dbReference type="InterPro" id="IPR040152">
    <property type="entry name" value="Atp25"/>
</dbReference>
<evidence type="ECO:0000256" key="4">
    <source>
        <dbReference type="ARBA" id="ARBA00022792"/>
    </source>
</evidence>
<dbReference type="OrthoDB" id="107372at2759"/>
<comment type="function">
    <text evidence="1">Probable mitochondrial mRNA stabilization factor.</text>
</comment>
<evidence type="ECO:0000256" key="5">
    <source>
        <dbReference type="ARBA" id="ARBA00022946"/>
    </source>
</evidence>
<comment type="similarity">
    <text evidence="3 8">Belongs to the ATP25 family.</text>
</comment>
<evidence type="ECO:0000313" key="10">
    <source>
        <dbReference type="EMBL" id="KAJ5083540.1"/>
    </source>
</evidence>
<reference evidence="10" key="1">
    <citation type="submission" date="2022-11" db="EMBL/GenBank/DDBJ databases">
        <authorList>
            <person name="Petersen C."/>
        </authorList>
    </citation>
    <scope>NUCLEOTIDE SEQUENCE</scope>
    <source>
        <strain evidence="10">IBT 30069</strain>
    </source>
</reference>
<evidence type="ECO:0000256" key="9">
    <source>
        <dbReference type="SAM" id="MobiDB-lite"/>
    </source>
</evidence>
<evidence type="ECO:0000256" key="6">
    <source>
        <dbReference type="ARBA" id="ARBA00023128"/>
    </source>
</evidence>
<reference evidence="10" key="2">
    <citation type="journal article" date="2023" name="IMA Fungus">
        <title>Comparative genomic study of the Penicillium genus elucidates a diverse pangenome and 15 lateral gene transfer events.</title>
        <authorList>
            <person name="Petersen C."/>
            <person name="Sorensen T."/>
            <person name="Nielsen M.R."/>
            <person name="Sondergaard T.E."/>
            <person name="Sorensen J.L."/>
            <person name="Fitzpatrick D.A."/>
            <person name="Frisvad J.C."/>
            <person name="Nielsen K.L."/>
        </authorList>
    </citation>
    <scope>NUCLEOTIDE SEQUENCE</scope>
    <source>
        <strain evidence="10">IBT 30069</strain>
    </source>
</reference>
<keyword evidence="7 8" id="KW-0472">Membrane</keyword>
<accession>A0A9W9EKT6</accession>
<proteinExistence type="inferred from homology"/>
<evidence type="ECO:0000313" key="11">
    <source>
        <dbReference type="Proteomes" id="UP001149165"/>
    </source>
</evidence>
<dbReference type="GO" id="GO:0005743">
    <property type="term" value="C:mitochondrial inner membrane"/>
    <property type="evidence" value="ECO:0007669"/>
    <property type="project" value="UniProtKB-SubCell"/>
</dbReference>
<evidence type="ECO:0000256" key="2">
    <source>
        <dbReference type="ARBA" id="ARBA00004443"/>
    </source>
</evidence>
<dbReference type="GO" id="GO:0140053">
    <property type="term" value="P:mitochondrial gene expression"/>
    <property type="evidence" value="ECO:0007669"/>
    <property type="project" value="UniProtKB-UniRule"/>
</dbReference>
<keyword evidence="5 8" id="KW-0809">Transit peptide</keyword>
<keyword evidence="6 8" id="KW-0496">Mitochondrion</keyword>
<evidence type="ECO:0000256" key="3">
    <source>
        <dbReference type="ARBA" id="ARBA00010787"/>
    </source>
</evidence>
<sequence>MSRALLRGAACQSCRNEVLRSFIAVSGVPLPRYRYPTRPNLSARSFSVIAPLRSDRSPIPNPADITFSPVAETATAIEAEAEAETEINEEPASHVPWYLQEESPTKEFRPVTGDHIPALPDNSPEMLQTLLEYTYKDIGLDGLKLFDLRGLDTPAALGANVIMIVGTARSVKHLNISADRLCRWARKSYKLSPHADGLLGRNELKIKLRRKAKRARAASHAGTMVDEKDDGITTGWICVNLGTVDKGSEKASLSDAGFEGFGQLDTGTSVVVQIFTEEKRADVDLDGLWQATLDRAERSKLQPTSEDAPVTATSPSSRTAAGSTGSFGGQRRGLHTERTVATENDEGAELDESTKDYLTTEAAAFDAIVQPLMKKLAEFPHEDARIALGTGPEDCESTDFLRVIYDTLPNNATSQESASLRLRLSTIAVSRQHPGYSKDSLVSTFNQVLDDVTEAPTIVSDQLGFDVVAALLTPRLDNSALPESVSFIPKADIELALQVLERLSLRGAQIMNLRVFNSLYTAAAMPSAPSPLGEADEEANEQRQMLTRLSKIIANAQVPFDETEARKLMFVQLICQDYDGFWKLWRQFPLKNAPRTQEDYTQMFRLHADLGEERHVRDCLSAWVPMMRREMIPIILQGPIVTEIMRCILIADPEIQYRSADVNPSYFTHLWHQCQRALEQANEMME</sequence>
<dbReference type="Proteomes" id="UP001149165">
    <property type="component" value="Unassembled WGS sequence"/>
</dbReference>
<feature type="region of interest" description="Disordered" evidence="9">
    <location>
        <begin position="296"/>
        <end position="348"/>
    </location>
</feature>
<evidence type="ECO:0000256" key="1">
    <source>
        <dbReference type="ARBA" id="ARBA00003470"/>
    </source>
</evidence>
<comment type="subcellular location">
    <subcellularLocation>
        <location evidence="2 8">Mitochondrion inner membrane</location>
        <topology evidence="2 8">Peripheral membrane protein</topology>
        <orientation evidence="2 8">Matrix side</orientation>
    </subcellularLocation>
</comment>
<feature type="compositionally biased region" description="Polar residues" evidence="9">
    <location>
        <begin position="301"/>
        <end position="324"/>
    </location>
</feature>
<evidence type="ECO:0000256" key="7">
    <source>
        <dbReference type="ARBA" id="ARBA00023136"/>
    </source>
</evidence>
<name>A0A9W9EKT6_9EURO</name>
<dbReference type="GO" id="GO:0048255">
    <property type="term" value="P:mRNA stabilization"/>
    <property type="evidence" value="ECO:0007669"/>
    <property type="project" value="TreeGrafter"/>
</dbReference>
<dbReference type="FunFam" id="3.30.460.10:FF:000044">
    <property type="entry name" value="ATPase synthesis protein 25, mitochondrial"/>
    <property type="match status" value="1"/>
</dbReference>
<keyword evidence="11" id="KW-1185">Reference proteome</keyword>
<keyword evidence="4 8" id="KW-0999">Mitochondrion inner membrane</keyword>
<comment type="caution">
    <text evidence="10">The sequence shown here is derived from an EMBL/GenBank/DDBJ whole genome shotgun (WGS) entry which is preliminary data.</text>
</comment>
<organism evidence="10 11">
    <name type="scientific">Penicillium angulare</name>
    <dbReference type="NCBI Taxonomy" id="116970"/>
    <lineage>
        <taxon>Eukaryota</taxon>
        <taxon>Fungi</taxon>
        <taxon>Dikarya</taxon>
        <taxon>Ascomycota</taxon>
        <taxon>Pezizomycotina</taxon>
        <taxon>Eurotiomycetes</taxon>
        <taxon>Eurotiomycetidae</taxon>
        <taxon>Eurotiales</taxon>
        <taxon>Aspergillaceae</taxon>
        <taxon>Penicillium</taxon>
    </lineage>
</organism>